<dbReference type="FunFam" id="3.30.830.10:FF:000015">
    <property type="entry name" value="Putative zinc metalloprotease"/>
    <property type="match status" value="1"/>
</dbReference>
<dbReference type="Proteomes" id="UP000244722">
    <property type="component" value="Unassembled WGS sequence"/>
</dbReference>
<gene>
    <name evidence="4" type="ORF">B9Z19DRAFT_1195569</name>
</gene>
<evidence type="ECO:0000313" key="4">
    <source>
        <dbReference type="EMBL" id="PUU75297.1"/>
    </source>
</evidence>
<dbReference type="Pfam" id="PF00675">
    <property type="entry name" value="Peptidase_M16"/>
    <property type="match status" value="1"/>
</dbReference>
<evidence type="ECO:0000256" key="1">
    <source>
        <dbReference type="SAM" id="MobiDB-lite"/>
    </source>
</evidence>
<feature type="domain" description="Peptidase M16 N-terminal" evidence="2">
    <location>
        <begin position="56"/>
        <end position="144"/>
    </location>
</feature>
<dbReference type="InterPro" id="IPR011249">
    <property type="entry name" value="Metalloenz_LuxS/M16"/>
</dbReference>
<dbReference type="AlphaFoldDB" id="A0A2T6ZIH4"/>
<accession>A0A2T6ZIH4</accession>
<dbReference type="GO" id="GO:0046872">
    <property type="term" value="F:metal ion binding"/>
    <property type="evidence" value="ECO:0007669"/>
    <property type="project" value="InterPro"/>
</dbReference>
<dbReference type="Pfam" id="PF05193">
    <property type="entry name" value="Peptidase_M16_C"/>
    <property type="match status" value="1"/>
</dbReference>
<evidence type="ECO:0000259" key="2">
    <source>
        <dbReference type="Pfam" id="PF00675"/>
    </source>
</evidence>
<dbReference type="FunFam" id="3.30.830.10:FF:000031">
    <property type="entry name" value="Putative zinc metalloprotease"/>
    <property type="match status" value="1"/>
</dbReference>
<dbReference type="SUPFAM" id="SSF63411">
    <property type="entry name" value="LuxS/MPP-like metallohydrolase"/>
    <property type="match status" value="4"/>
</dbReference>
<dbReference type="STRING" id="42251.A0A2T6ZIH4"/>
<proteinExistence type="predicted"/>
<dbReference type="OrthoDB" id="4953at2759"/>
<dbReference type="InterPro" id="IPR007863">
    <property type="entry name" value="Peptidase_M16_C"/>
</dbReference>
<dbReference type="Gene3D" id="3.30.830.10">
    <property type="entry name" value="Metalloenzyme, LuxS/M16 peptidase-like"/>
    <property type="match status" value="4"/>
</dbReference>
<sequence length="1047" mass="118068">MTGTHFKKTTHFKADYAPSVITKYESQRTGMSAVVVDREGPKVLGYFALATEVLDDSGSPHTLEHLCFMGSKNYRYKGVLDKMASRAYSHTNAWTATDHTAYTLESAGWEGFGQILPVYLEHVLLPTITDSACYTEVHHINGEGQDAGVVYSEMQGLENTASTLTNLEAVRKLYPEGVGFRYETGGMMGALRVLTADRIREFHKDMYQPKNLCVVIVGEIVHEELLKILDEFEDSIMDDIPDPNAPWRRPWIESKPVPQLNSSSISTVEFPEKDESRGEVIIGFLGPDCTDPKLAAALEILGTFLTGSSVSVLESQLVECEDPVASSAMFYVEDRPDSLIWLSLSSVSTKRLAEAEQKLFEVLKKTADEPLDFKYMQECLRRTKRQKKYSFENSGEYFATPVITDHLFGKRDGSTLKNIETLSWYDELEKWSEGDWREFLRRWVAENKHVSVLGRPSARLAKSIEEGEKARIAARKKELGEEGLKGLQERLDEATADNEREIPKELLGKFPVPGIESIHFIKTITARAGLAAEEWKTDTEAQRIIDKDCIGIPLYLHYENVTSNFVKIVLLISTESIPVERRPLLAVYLENFFDTPVVRDGVRIEFEQVVAELEKDTVGYDIGSAAYMDAAENIRISFRIELEKYEVAIKWLRELMWDSVFDKKRLATTLTKMKSDIPEEKRQGNQMSWSVARMVAYSRSSVARAQDTLTKALYLKRISKLLEDEPEQVIKQFEELRQTFAKLDNFRILIVGELAKLKNPVSAWKVFTYNRPFNGKLSPIDRRGPRLTPEGAKPGKVTHIVPLPTIDSSFSIHFAIGPDSPNHPKLPALLLAMSYLDAVEGPLWRAIRGTGLAYSTHFIKDLDSGHLFYTIYRSPDAYKAWEASKKVISDHIDGTIAFDKHALEGALSGIVVSFADGESTMSAAATVSFINQVVHSQSKDYNMQLLKKVKEVSVDDLKNSLKEFLLPIFQYDTSNNIIVTAPVKTESIKAAYEKENFTVTVNPLSFFQDDYGLKYGLKDGQEEEDDDSYDDEEEDEGDGDDEDSGDE</sequence>
<dbReference type="EMBL" id="NESQ01000238">
    <property type="protein sequence ID" value="PUU75297.1"/>
    <property type="molecule type" value="Genomic_DNA"/>
</dbReference>
<feature type="region of interest" description="Disordered" evidence="1">
    <location>
        <begin position="1017"/>
        <end position="1047"/>
    </location>
</feature>
<comment type="caution">
    <text evidence="4">The sequence shown here is derived from an EMBL/GenBank/DDBJ whole genome shotgun (WGS) entry which is preliminary data.</text>
</comment>
<dbReference type="FunFam" id="3.30.830.10:FF:000036">
    <property type="entry name" value="Putative zinc metalloprotease"/>
    <property type="match status" value="1"/>
</dbReference>
<keyword evidence="5" id="KW-1185">Reference proteome</keyword>
<dbReference type="InterPro" id="IPR011765">
    <property type="entry name" value="Pept_M16_N"/>
</dbReference>
<evidence type="ECO:0000259" key="3">
    <source>
        <dbReference type="Pfam" id="PF05193"/>
    </source>
</evidence>
<reference evidence="4 5" key="1">
    <citation type="submission" date="2017-04" db="EMBL/GenBank/DDBJ databases">
        <title>Draft genome sequence of Tuber borchii Vittad., a whitish edible truffle.</title>
        <authorList>
            <consortium name="DOE Joint Genome Institute"/>
            <person name="Murat C."/>
            <person name="Kuo A."/>
            <person name="Barry K.W."/>
            <person name="Clum A."/>
            <person name="Dockter R.B."/>
            <person name="Fauchery L."/>
            <person name="Iotti M."/>
            <person name="Kohler A."/>
            <person name="Labutti K."/>
            <person name="Lindquist E.A."/>
            <person name="Lipzen A."/>
            <person name="Ohm R.A."/>
            <person name="Wang M."/>
            <person name="Grigoriev I.V."/>
            <person name="Zambonelli A."/>
            <person name="Martin F.M."/>
        </authorList>
    </citation>
    <scope>NUCLEOTIDE SEQUENCE [LARGE SCALE GENOMIC DNA]</scope>
    <source>
        <strain evidence="4 5">Tbo3840</strain>
    </source>
</reference>
<name>A0A2T6ZIH4_TUBBO</name>
<evidence type="ECO:0000313" key="5">
    <source>
        <dbReference type="Proteomes" id="UP000244722"/>
    </source>
</evidence>
<organism evidence="4 5">
    <name type="scientific">Tuber borchii</name>
    <name type="common">White truffle</name>
    <dbReference type="NCBI Taxonomy" id="42251"/>
    <lineage>
        <taxon>Eukaryota</taxon>
        <taxon>Fungi</taxon>
        <taxon>Dikarya</taxon>
        <taxon>Ascomycota</taxon>
        <taxon>Pezizomycotina</taxon>
        <taxon>Pezizomycetes</taxon>
        <taxon>Pezizales</taxon>
        <taxon>Tuberaceae</taxon>
        <taxon>Tuber</taxon>
    </lineage>
</organism>
<feature type="domain" description="Peptidase M16 C-terminal" evidence="3">
    <location>
        <begin position="194"/>
        <end position="372"/>
    </location>
</feature>
<dbReference type="PANTHER" id="PTHR43016:SF16">
    <property type="entry name" value="METALLOPROTEASE, PUTATIVE (AFU_ORTHOLOGUE AFUA_4G07610)-RELATED"/>
    <property type="match status" value="1"/>
</dbReference>
<feature type="compositionally biased region" description="Acidic residues" evidence="1">
    <location>
        <begin position="1021"/>
        <end position="1047"/>
    </location>
</feature>
<protein>
    <submittedName>
        <fullName evidence="4">Metalloenzyme, LuxS/M16 peptidase-like protein</fullName>
    </submittedName>
</protein>
<dbReference type="PANTHER" id="PTHR43016">
    <property type="entry name" value="PRESEQUENCE PROTEASE"/>
    <property type="match status" value="1"/>
</dbReference>